<evidence type="ECO:0000256" key="9">
    <source>
        <dbReference type="ARBA" id="ARBA00023295"/>
    </source>
</evidence>
<dbReference type="PANTHER" id="PTHR31375">
    <property type="match status" value="1"/>
</dbReference>
<dbReference type="GO" id="GO:0071555">
    <property type="term" value="P:cell wall organization"/>
    <property type="evidence" value="ECO:0007669"/>
    <property type="project" value="UniProtKB-KW"/>
</dbReference>
<dbReference type="InterPro" id="IPR000743">
    <property type="entry name" value="Glyco_hydro_28"/>
</dbReference>
<dbReference type="OMA" id="FATRITF"/>
<evidence type="ECO:0000256" key="13">
    <source>
        <dbReference type="RuleBase" id="RU361169"/>
    </source>
</evidence>
<keyword evidence="5" id="KW-0964">Secreted</keyword>
<dbReference type="SUPFAM" id="SSF51126">
    <property type="entry name" value="Pectin lyase-like"/>
    <property type="match status" value="1"/>
</dbReference>
<keyword evidence="8 13" id="KW-0378">Hydrolase</keyword>
<evidence type="ECO:0000313" key="14">
    <source>
        <dbReference type="EMBL" id="KAH7446233.1"/>
    </source>
</evidence>
<evidence type="ECO:0000256" key="7">
    <source>
        <dbReference type="ARBA" id="ARBA00022737"/>
    </source>
</evidence>
<feature type="active site" evidence="12">
    <location>
        <position position="291"/>
    </location>
</feature>
<keyword evidence="15" id="KW-1185">Reference proteome</keyword>
<dbReference type="FunFam" id="2.160.20.10:FF:000032">
    <property type="entry name" value="Pectin lyase-like superfamily protein"/>
    <property type="match status" value="1"/>
</dbReference>
<comment type="catalytic activity">
    <reaction evidence="11">
        <text>(1,4-alpha-D-galacturonosyl)n+m + H2O = (1,4-alpha-D-galacturonosyl)n + (1,4-alpha-D-galacturonosyl)m.</text>
        <dbReference type="EC" id="3.2.1.15"/>
    </reaction>
</comment>
<dbReference type="GO" id="GO:0004650">
    <property type="term" value="F:polygalacturonase activity"/>
    <property type="evidence" value="ECO:0007669"/>
    <property type="project" value="UniProtKB-EC"/>
</dbReference>
<dbReference type="EC" id="3.2.1.15" evidence="3"/>
<dbReference type="InterPro" id="IPR012334">
    <property type="entry name" value="Pectin_lyas_fold"/>
</dbReference>
<keyword evidence="7" id="KW-0677">Repeat</keyword>
<keyword evidence="6" id="KW-0732">Signal</keyword>
<name>A0A8T2VKW1_CERRI</name>
<dbReference type="AlphaFoldDB" id="A0A8T2VKW1"/>
<keyword evidence="9 13" id="KW-0326">Glycosidase</keyword>
<dbReference type="Pfam" id="PF00295">
    <property type="entry name" value="Glyco_hydro_28"/>
    <property type="match status" value="1"/>
</dbReference>
<evidence type="ECO:0000256" key="6">
    <source>
        <dbReference type="ARBA" id="ARBA00022729"/>
    </source>
</evidence>
<accession>A0A8T2VKW1</accession>
<evidence type="ECO:0000256" key="2">
    <source>
        <dbReference type="ARBA" id="ARBA00008834"/>
    </source>
</evidence>
<dbReference type="Gene3D" id="2.160.20.10">
    <property type="entry name" value="Single-stranded right-handed beta-helix, Pectin lyase-like"/>
    <property type="match status" value="1"/>
</dbReference>
<evidence type="ECO:0000313" key="15">
    <source>
        <dbReference type="Proteomes" id="UP000825935"/>
    </source>
</evidence>
<evidence type="ECO:0000256" key="5">
    <source>
        <dbReference type="ARBA" id="ARBA00022525"/>
    </source>
</evidence>
<comment type="caution">
    <text evidence="14">The sequence shown here is derived from an EMBL/GenBank/DDBJ whole genome shotgun (WGS) entry which is preliminary data.</text>
</comment>
<sequence>MIPIMEKISFSGWPTKQTVFVIAFLLSVPLIPQAVGVGSLTCRPENGLCSVVDTIREGYSFEGRGNWPLFNVINVNWYGAIGDGITDDTQAFVDAWNDACNLESAVLLIPEGGTYSVGPLVFKGPCATDLTVEIAGTLIAPSELYSLNKSNSNSWLHFFRLNNLTVEGGGTVDGKGGRWWAQSCKKNMTNKCRDAPTALKFSSVSNLKIKDLRIFNSPQIHINFAHCYNVQVAGLQVEAPADSPNTDGIHVSATQNVLIQDSWMASGDDCISIVSGASDIHIKNVTCGPGHGISVGSLGNGFEEEHVSLVVVDGATLIGTTNGLRVKTWQGGVGLATGLVFQNVEMVNVSYPIIIDQSYCEYPYCPSENETSAVQVSHVRYRNIRGTSVTKEAVKLVCSKVSPCRNLYFEDINLVPSEGIGMSLSSCQSAQGVIAGTVIPHIDCLDSPIERHRAMPCSSMLSFL</sequence>
<comment type="similarity">
    <text evidence="2 13">Belongs to the glycosyl hydrolase 28 family.</text>
</comment>
<dbReference type="EMBL" id="CM035406">
    <property type="protein sequence ID" value="KAH7446233.1"/>
    <property type="molecule type" value="Genomic_DNA"/>
</dbReference>
<dbReference type="SMART" id="SM00710">
    <property type="entry name" value="PbH1"/>
    <property type="match status" value="6"/>
</dbReference>
<organism evidence="14 15">
    <name type="scientific">Ceratopteris richardii</name>
    <name type="common">Triangle waterfern</name>
    <dbReference type="NCBI Taxonomy" id="49495"/>
    <lineage>
        <taxon>Eukaryota</taxon>
        <taxon>Viridiplantae</taxon>
        <taxon>Streptophyta</taxon>
        <taxon>Embryophyta</taxon>
        <taxon>Tracheophyta</taxon>
        <taxon>Polypodiopsida</taxon>
        <taxon>Polypodiidae</taxon>
        <taxon>Polypodiales</taxon>
        <taxon>Pteridineae</taxon>
        <taxon>Pteridaceae</taxon>
        <taxon>Parkerioideae</taxon>
        <taxon>Ceratopteris</taxon>
    </lineage>
</organism>
<evidence type="ECO:0000256" key="1">
    <source>
        <dbReference type="ARBA" id="ARBA00004191"/>
    </source>
</evidence>
<evidence type="ECO:0000256" key="12">
    <source>
        <dbReference type="PROSITE-ProRule" id="PRU10052"/>
    </source>
</evidence>
<protein>
    <recommendedName>
        <fullName evidence="3">endo-polygalacturonase</fullName>
        <ecNumber evidence="3">3.2.1.15</ecNumber>
    </recommendedName>
</protein>
<evidence type="ECO:0000256" key="10">
    <source>
        <dbReference type="ARBA" id="ARBA00023316"/>
    </source>
</evidence>
<evidence type="ECO:0000256" key="4">
    <source>
        <dbReference type="ARBA" id="ARBA00022512"/>
    </source>
</evidence>
<evidence type="ECO:0000256" key="11">
    <source>
        <dbReference type="ARBA" id="ARBA00034074"/>
    </source>
</evidence>
<keyword evidence="4" id="KW-0134">Cell wall</keyword>
<dbReference type="InterPro" id="IPR006626">
    <property type="entry name" value="PbH1"/>
</dbReference>
<comment type="subcellular location">
    <subcellularLocation>
        <location evidence="1">Secreted</location>
        <location evidence="1">Cell wall</location>
    </subcellularLocation>
</comment>
<keyword evidence="10" id="KW-0961">Cell wall biogenesis/degradation</keyword>
<reference evidence="14" key="1">
    <citation type="submission" date="2021-08" db="EMBL/GenBank/DDBJ databases">
        <title>WGS assembly of Ceratopteris richardii.</title>
        <authorList>
            <person name="Marchant D.B."/>
            <person name="Chen G."/>
            <person name="Jenkins J."/>
            <person name="Shu S."/>
            <person name="Leebens-Mack J."/>
            <person name="Grimwood J."/>
            <person name="Schmutz J."/>
            <person name="Soltis P."/>
            <person name="Soltis D."/>
            <person name="Chen Z.-H."/>
        </authorList>
    </citation>
    <scope>NUCLEOTIDE SEQUENCE</scope>
    <source>
        <strain evidence="14">Whitten #5841</strain>
        <tissue evidence="14">Leaf</tissue>
    </source>
</reference>
<dbReference type="PROSITE" id="PS00502">
    <property type="entry name" value="POLYGALACTURONASE"/>
    <property type="match status" value="1"/>
</dbReference>
<dbReference type="Proteomes" id="UP000825935">
    <property type="component" value="Chromosome 1"/>
</dbReference>
<evidence type="ECO:0000256" key="3">
    <source>
        <dbReference type="ARBA" id="ARBA00012736"/>
    </source>
</evidence>
<dbReference type="OrthoDB" id="187139at2759"/>
<evidence type="ECO:0000256" key="8">
    <source>
        <dbReference type="ARBA" id="ARBA00022801"/>
    </source>
</evidence>
<dbReference type="GO" id="GO:0005975">
    <property type="term" value="P:carbohydrate metabolic process"/>
    <property type="evidence" value="ECO:0007669"/>
    <property type="project" value="InterPro"/>
</dbReference>
<gene>
    <name evidence="14" type="ORF">KP509_01G046000</name>
</gene>
<proteinExistence type="inferred from homology"/>
<dbReference type="InterPro" id="IPR011050">
    <property type="entry name" value="Pectin_lyase_fold/virulence"/>
</dbReference>